<evidence type="ECO:0000313" key="4">
    <source>
        <dbReference type="EMBL" id="GAG29236.1"/>
    </source>
</evidence>
<dbReference type="GO" id="GO:0003723">
    <property type="term" value="F:RNA binding"/>
    <property type="evidence" value="ECO:0007669"/>
    <property type="project" value="InterPro"/>
</dbReference>
<reference evidence="4" key="1">
    <citation type="journal article" date="2014" name="Front. Microbiol.">
        <title>High frequency of phylogenetically diverse reductive dehalogenase-homologous genes in deep subseafloor sedimentary metagenomes.</title>
        <authorList>
            <person name="Kawai M."/>
            <person name="Futagami T."/>
            <person name="Toyoda A."/>
            <person name="Takaki Y."/>
            <person name="Nishi S."/>
            <person name="Hori S."/>
            <person name="Arai W."/>
            <person name="Tsubouchi T."/>
            <person name="Morono Y."/>
            <person name="Uchiyama I."/>
            <person name="Ito T."/>
            <person name="Fujiyama A."/>
            <person name="Inagaki F."/>
            <person name="Takami H."/>
        </authorList>
    </citation>
    <scope>NUCLEOTIDE SEQUENCE</scope>
    <source>
        <strain evidence="4">Expedition CK06-06</strain>
    </source>
</reference>
<evidence type="ECO:0000256" key="2">
    <source>
        <dbReference type="ARBA" id="ARBA00023163"/>
    </source>
</evidence>
<name>X0XWS8_9ZZZZ</name>
<protein>
    <recommendedName>
        <fullName evidence="3">ANTAR domain-containing protein</fullName>
    </recommendedName>
</protein>
<dbReference type="PROSITE" id="PS50921">
    <property type="entry name" value="ANTAR"/>
    <property type="match status" value="1"/>
</dbReference>
<comment type="caution">
    <text evidence="4">The sequence shown here is derived from an EMBL/GenBank/DDBJ whole genome shotgun (WGS) entry which is preliminary data.</text>
</comment>
<dbReference type="Gene3D" id="1.10.10.10">
    <property type="entry name" value="Winged helix-like DNA-binding domain superfamily/Winged helix DNA-binding domain"/>
    <property type="match status" value="1"/>
</dbReference>
<keyword evidence="1" id="KW-0805">Transcription regulation</keyword>
<dbReference type="InterPro" id="IPR003018">
    <property type="entry name" value="GAF"/>
</dbReference>
<feature type="domain" description="ANTAR" evidence="3">
    <location>
        <begin position="149"/>
        <end position="210"/>
    </location>
</feature>
<dbReference type="Pfam" id="PF13185">
    <property type="entry name" value="GAF_2"/>
    <property type="match status" value="1"/>
</dbReference>
<dbReference type="AlphaFoldDB" id="X0XWS8"/>
<dbReference type="SMART" id="SM01012">
    <property type="entry name" value="ANTAR"/>
    <property type="match status" value="1"/>
</dbReference>
<dbReference type="InterPro" id="IPR005561">
    <property type="entry name" value="ANTAR"/>
</dbReference>
<feature type="non-terminal residue" evidence="4">
    <location>
        <position position="1"/>
    </location>
</feature>
<keyword evidence="2" id="KW-0804">Transcription</keyword>
<evidence type="ECO:0000259" key="3">
    <source>
        <dbReference type="PROSITE" id="PS50921"/>
    </source>
</evidence>
<dbReference type="SUPFAM" id="SSF55781">
    <property type="entry name" value="GAF domain-like"/>
    <property type="match status" value="1"/>
</dbReference>
<dbReference type="EMBL" id="BARS01046394">
    <property type="protein sequence ID" value="GAG29236.1"/>
    <property type="molecule type" value="Genomic_DNA"/>
</dbReference>
<dbReference type="InterPro" id="IPR036388">
    <property type="entry name" value="WH-like_DNA-bd_sf"/>
</dbReference>
<dbReference type="Gene3D" id="3.30.450.40">
    <property type="match status" value="1"/>
</dbReference>
<gene>
    <name evidence="4" type="ORF">S01H1_69842</name>
</gene>
<sequence>ISSAIVSDLYLEDILKLIVTLTANVMKAKVCNVWLIDEKKKEFNIKATQSMHQEYLNKRTMKLNEGIVGLVAKEKKAKIIFDVLKEERYKEKKLARKEGLVSMASIPMMVKDKIIGVLNVYTNRPYKFTKAEISLLSTIANQAAVAIEKTELIVRTKIIQEELDTRKKTERAKGILMEERNINESEAFSLIRKSSMDKRISMKEIAEAIILSYGIRKIK</sequence>
<accession>X0XWS8</accession>
<dbReference type="InterPro" id="IPR029016">
    <property type="entry name" value="GAF-like_dom_sf"/>
</dbReference>
<organism evidence="4">
    <name type="scientific">marine sediment metagenome</name>
    <dbReference type="NCBI Taxonomy" id="412755"/>
    <lineage>
        <taxon>unclassified sequences</taxon>
        <taxon>metagenomes</taxon>
        <taxon>ecological metagenomes</taxon>
    </lineage>
</organism>
<dbReference type="SMART" id="SM00065">
    <property type="entry name" value="GAF"/>
    <property type="match status" value="1"/>
</dbReference>
<evidence type="ECO:0000256" key="1">
    <source>
        <dbReference type="ARBA" id="ARBA00023015"/>
    </source>
</evidence>
<dbReference type="Pfam" id="PF03861">
    <property type="entry name" value="ANTAR"/>
    <property type="match status" value="1"/>
</dbReference>
<proteinExistence type="predicted"/>